<keyword evidence="3" id="KW-1185">Reference proteome</keyword>
<name>A0A8T0RHQ9_PANVG</name>
<feature type="compositionally biased region" description="Basic residues" evidence="1">
    <location>
        <begin position="82"/>
        <end position="91"/>
    </location>
</feature>
<dbReference type="AlphaFoldDB" id="A0A8T0RHQ9"/>
<evidence type="ECO:0000256" key="1">
    <source>
        <dbReference type="SAM" id="MobiDB-lite"/>
    </source>
</evidence>
<organism evidence="2 3">
    <name type="scientific">Panicum virgatum</name>
    <name type="common">Blackwell switchgrass</name>
    <dbReference type="NCBI Taxonomy" id="38727"/>
    <lineage>
        <taxon>Eukaryota</taxon>
        <taxon>Viridiplantae</taxon>
        <taxon>Streptophyta</taxon>
        <taxon>Embryophyta</taxon>
        <taxon>Tracheophyta</taxon>
        <taxon>Spermatophyta</taxon>
        <taxon>Magnoliopsida</taxon>
        <taxon>Liliopsida</taxon>
        <taxon>Poales</taxon>
        <taxon>Poaceae</taxon>
        <taxon>PACMAD clade</taxon>
        <taxon>Panicoideae</taxon>
        <taxon>Panicodae</taxon>
        <taxon>Paniceae</taxon>
        <taxon>Panicinae</taxon>
        <taxon>Panicum</taxon>
        <taxon>Panicum sect. Hiantes</taxon>
    </lineage>
</organism>
<sequence length="130" mass="13586">MPDDAMASWGKKLKPPPSMEKESKADLVPRRVLVAGFSGEDGGGARHSGCATGGGARRREAEAADGGGTVQGGGADGGRWQRWVRRRRVGRRGSGEKRAHGDDDVDGRHGAGRSRDSRTRRPGGGSRAVG</sequence>
<proteinExistence type="predicted"/>
<dbReference type="EMBL" id="CM029047">
    <property type="protein sequence ID" value="KAG2584219.1"/>
    <property type="molecule type" value="Genomic_DNA"/>
</dbReference>
<accession>A0A8T0RHQ9</accession>
<reference evidence="2" key="1">
    <citation type="submission" date="2020-05" db="EMBL/GenBank/DDBJ databases">
        <title>WGS assembly of Panicum virgatum.</title>
        <authorList>
            <person name="Lovell J.T."/>
            <person name="Jenkins J."/>
            <person name="Shu S."/>
            <person name="Juenger T.E."/>
            <person name="Schmutz J."/>
        </authorList>
    </citation>
    <scope>NUCLEOTIDE SEQUENCE</scope>
    <source>
        <strain evidence="2">AP13</strain>
    </source>
</reference>
<evidence type="ECO:0000313" key="2">
    <source>
        <dbReference type="EMBL" id="KAG2584219.1"/>
    </source>
</evidence>
<feature type="compositionally biased region" description="Basic and acidic residues" evidence="1">
    <location>
        <begin position="93"/>
        <end position="119"/>
    </location>
</feature>
<dbReference type="Proteomes" id="UP000823388">
    <property type="component" value="Chromosome 6K"/>
</dbReference>
<evidence type="ECO:0000313" key="3">
    <source>
        <dbReference type="Proteomes" id="UP000823388"/>
    </source>
</evidence>
<feature type="compositionally biased region" description="Gly residues" evidence="1">
    <location>
        <begin position="39"/>
        <end position="55"/>
    </location>
</feature>
<gene>
    <name evidence="2" type="ORF">PVAP13_6KG266306</name>
</gene>
<feature type="region of interest" description="Disordered" evidence="1">
    <location>
        <begin position="1"/>
        <end position="130"/>
    </location>
</feature>
<feature type="compositionally biased region" description="Basic and acidic residues" evidence="1">
    <location>
        <begin position="19"/>
        <end position="29"/>
    </location>
</feature>
<protein>
    <submittedName>
        <fullName evidence="2">Uncharacterized protein</fullName>
    </submittedName>
</protein>
<feature type="compositionally biased region" description="Gly residues" evidence="1">
    <location>
        <begin position="65"/>
        <end position="77"/>
    </location>
</feature>
<comment type="caution">
    <text evidence="2">The sequence shown here is derived from an EMBL/GenBank/DDBJ whole genome shotgun (WGS) entry which is preliminary data.</text>
</comment>